<keyword evidence="3" id="KW-1185">Reference proteome</keyword>
<dbReference type="AlphaFoldDB" id="A0A443RX02"/>
<dbReference type="EMBL" id="NCKV01024764">
    <property type="protein sequence ID" value="RWS19579.1"/>
    <property type="molecule type" value="Genomic_DNA"/>
</dbReference>
<dbReference type="InterPro" id="IPR043502">
    <property type="entry name" value="DNA/RNA_pol_sf"/>
</dbReference>
<name>A0A443RX02_9ACAR</name>
<gene>
    <name evidence="2" type="ORF">B4U80_11314</name>
</gene>
<protein>
    <submittedName>
        <fullName evidence="2">Retrovirus-related Pol polyprotein from transposon TNT 1-94-like protein</fullName>
    </submittedName>
</protein>
<dbReference type="OrthoDB" id="6437187at2759"/>
<evidence type="ECO:0000313" key="3">
    <source>
        <dbReference type="Proteomes" id="UP000288716"/>
    </source>
</evidence>
<comment type="caution">
    <text evidence="2">The sequence shown here is derived from an EMBL/GenBank/DDBJ whole genome shotgun (WGS) entry which is preliminary data.</text>
</comment>
<dbReference type="SUPFAM" id="SSF56672">
    <property type="entry name" value="DNA/RNA polymerases"/>
    <property type="match status" value="1"/>
</dbReference>
<proteinExistence type="predicted"/>
<dbReference type="PANTHER" id="PTHR43383">
    <property type="entry name" value="NODULIN 6"/>
    <property type="match status" value="1"/>
</dbReference>
<dbReference type="InterPro" id="IPR013103">
    <property type="entry name" value="RVT_2"/>
</dbReference>
<sequence length="240" mass="27798">MDSLKKNKTWNLVERPVDRNVVKNRWVFRTKKNSDGSVARFKARLVAKGKKGIDFEETFAPVIKMNSVRTILAIAAHEDMELVQFDVKTAFLHGDLKEEIYMEQPQGFSDGSSRVCRLQKSLYGLKQAPRCWNVKFHSFLKQFRLKRSEADNCVYISDSSDAKTIIGLYVDDGLLCSTSKTFIKSMVTFLEKEFEMAVKDIDCFLGLQVIRQRKLKLLKVHQETYVKKMLSRFNMNDCKS</sequence>
<dbReference type="GO" id="GO:0071897">
    <property type="term" value="P:DNA biosynthetic process"/>
    <property type="evidence" value="ECO:0007669"/>
    <property type="project" value="UniProtKB-ARBA"/>
</dbReference>
<dbReference type="PANTHER" id="PTHR43383:SF2">
    <property type="entry name" value="AMIDOHYDROLASE 2 FAMILY PROTEIN"/>
    <property type="match status" value="1"/>
</dbReference>
<dbReference type="Proteomes" id="UP000288716">
    <property type="component" value="Unassembled WGS sequence"/>
</dbReference>
<reference evidence="2 3" key="1">
    <citation type="journal article" date="2018" name="Gigascience">
        <title>Genomes of trombidid mites reveal novel predicted allergens and laterally-transferred genes associated with secondary metabolism.</title>
        <authorList>
            <person name="Dong X."/>
            <person name="Chaisiri K."/>
            <person name="Xia D."/>
            <person name="Armstrong S.D."/>
            <person name="Fang Y."/>
            <person name="Donnelly M.J."/>
            <person name="Kadowaki T."/>
            <person name="McGarry J.W."/>
            <person name="Darby A.C."/>
            <person name="Makepeace B.L."/>
        </authorList>
    </citation>
    <scope>NUCLEOTIDE SEQUENCE [LARGE SCALE GENOMIC DNA]</scope>
    <source>
        <strain evidence="2">UoL-UT</strain>
    </source>
</reference>
<feature type="non-terminal residue" evidence="2">
    <location>
        <position position="240"/>
    </location>
</feature>
<accession>A0A443RX02</accession>
<feature type="domain" description="Reverse transcriptase Ty1/copia-type" evidence="1">
    <location>
        <begin position="7"/>
        <end position="239"/>
    </location>
</feature>
<dbReference type="VEuPathDB" id="VectorBase:LDEU012461"/>
<organism evidence="2 3">
    <name type="scientific">Leptotrombidium deliense</name>
    <dbReference type="NCBI Taxonomy" id="299467"/>
    <lineage>
        <taxon>Eukaryota</taxon>
        <taxon>Metazoa</taxon>
        <taxon>Ecdysozoa</taxon>
        <taxon>Arthropoda</taxon>
        <taxon>Chelicerata</taxon>
        <taxon>Arachnida</taxon>
        <taxon>Acari</taxon>
        <taxon>Acariformes</taxon>
        <taxon>Trombidiformes</taxon>
        <taxon>Prostigmata</taxon>
        <taxon>Anystina</taxon>
        <taxon>Parasitengona</taxon>
        <taxon>Trombiculoidea</taxon>
        <taxon>Trombiculidae</taxon>
        <taxon>Leptotrombidium</taxon>
    </lineage>
</organism>
<evidence type="ECO:0000259" key="1">
    <source>
        <dbReference type="Pfam" id="PF07727"/>
    </source>
</evidence>
<dbReference type="Pfam" id="PF07727">
    <property type="entry name" value="RVT_2"/>
    <property type="match status" value="1"/>
</dbReference>
<dbReference type="STRING" id="299467.A0A443RX02"/>
<evidence type="ECO:0000313" key="2">
    <source>
        <dbReference type="EMBL" id="RWS19579.1"/>
    </source>
</evidence>